<dbReference type="Proteomes" id="UP000233534">
    <property type="component" value="Chromosome"/>
</dbReference>
<dbReference type="EMBL" id="CP025197">
    <property type="protein sequence ID" value="AUG56586.1"/>
    <property type="molecule type" value="Genomic_DNA"/>
</dbReference>
<name>A0A2K9E534_9FIRM</name>
<reference evidence="1 2" key="1">
    <citation type="submission" date="2017-12" db="EMBL/GenBank/DDBJ databases">
        <title>Complete genome sequence of Herbivorax saccincola GGR1, a novel Cellulosome-producing hydrolytic bacterium in a thermophilic biogas plant, established by Illumina and Nanopore MinION sequencing.</title>
        <authorList>
            <person name="Pechtl A."/>
            <person name="Ruckert C."/>
            <person name="Koeck D.E."/>
            <person name="Maus I."/>
            <person name="Winkler A."/>
            <person name="Kalinowski J."/>
            <person name="Puhler A."/>
            <person name="Schwarz W.W."/>
            <person name="Zverlov V.V."/>
            <person name="Schluter A."/>
            <person name="Liebl W."/>
        </authorList>
    </citation>
    <scope>NUCLEOTIDE SEQUENCE [LARGE SCALE GENOMIC DNA]</scope>
    <source>
        <strain evidence="2">SR1</strain>
    </source>
</reference>
<dbReference type="RefSeq" id="WP_242971658.1">
    <property type="nucleotide sequence ID" value="NZ_CP025197.1"/>
</dbReference>
<accession>A0A2K9E534</accession>
<sequence>MVKTGIHDWFGYRIDNEERFKLIREAGFNSVLFWWGDEYADYVGDKNFLPGLARCEHSAGKLKKA</sequence>
<evidence type="ECO:0000313" key="2">
    <source>
        <dbReference type="Proteomes" id="UP000233534"/>
    </source>
</evidence>
<proteinExistence type="predicted"/>
<organism evidence="1 2">
    <name type="scientific">Acetivibrio saccincola</name>
    <dbReference type="NCBI Taxonomy" id="1677857"/>
    <lineage>
        <taxon>Bacteria</taxon>
        <taxon>Bacillati</taxon>
        <taxon>Bacillota</taxon>
        <taxon>Clostridia</taxon>
        <taxon>Eubacteriales</taxon>
        <taxon>Oscillospiraceae</taxon>
        <taxon>Acetivibrio</taxon>
    </lineage>
</organism>
<dbReference type="KEGG" id="hsc:HVS_03190"/>
<protein>
    <submittedName>
        <fullName evidence="1">Uncharacterized protein</fullName>
    </submittedName>
</protein>
<gene>
    <name evidence="1" type="ORF">HVS_03190</name>
</gene>
<evidence type="ECO:0000313" key="1">
    <source>
        <dbReference type="EMBL" id="AUG56586.1"/>
    </source>
</evidence>
<dbReference type="AlphaFoldDB" id="A0A2K9E534"/>
<keyword evidence="2" id="KW-1185">Reference proteome</keyword>